<keyword evidence="1" id="KW-0812">Transmembrane</keyword>
<evidence type="ECO:0000256" key="1">
    <source>
        <dbReference type="SAM" id="Phobius"/>
    </source>
</evidence>
<protein>
    <recommendedName>
        <fullName evidence="4">CPBP family intramembrane metalloprotease</fullName>
    </recommendedName>
</protein>
<keyword evidence="1" id="KW-0472">Membrane</keyword>
<gene>
    <name evidence="2" type="ORF">DWX31_21250</name>
</gene>
<evidence type="ECO:0008006" key="4">
    <source>
        <dbReference type="Google" id="ProtNLM"/>
    </source>
</evidence>
<dbReference type="Proteomes" id="UP000261023">
    <property type="component" value="Unassembled WGS sequence"/>
</dbReference>
<accession>A0A3E3DI28</accession>
<dbReference type="OrthoDB" id="9777755at2"/>
<dbReference type="EMBL" id="QTJW01000015">
    <property type="protein sequence ID" value="RGD68656.1"/>
    <property type="molecule type" value="Genomic_DNA"/>
</dbReference>
<name>A0A3E3DI28_9FIRM</name>
<feature type="transmembrane region" description="Helical" evidence="1">
    <location>
        <begin position="72"/>
        <end position="91"/>
    </location>
</feature>
<feature type="transmembrane region" description="Helical" evidence="1">
    <location>
        <begin position="45"/>
        <end position="66"/>
    </location>
</feature>
<organism evidence="2 3">
    <name type="scientific">Hungatella hathewayi</name>
    <dbReference type="NCBI Taxonomy" id="154046"/>
    <lineage>
        <taxon>Bacteria</taxon>
        <taxon>Bacillati</taxon>
        <taxon>Bacillota</taxon>
        <taxon>Clostridia</taxon>
        <taxon>Lachnospirales</taxon>
        <taxon>Lachnospiraceae</taxon>
        <taxon>Hungatella</taxon>
    </lineage>
</organism>
<proteinExistence type="predicted"/>
<keyword evidence="1" id="KW-1133">Transmembrane helix</keyword>
<sequence length="103" mass="11524">MAYPAFFHTGDESRRGLIDFRMFAVQCVALRFFLGAICKISGKSSIFMCVLFHTVFNAASYTFAAMTMTWKGAMAADVVIVFVSFVTVSFYNRRFGRISSGLN</sequence>
<comment type="caution">
    <text evidence="2">The sequence shown here is derived from an EMBL/GenBank/DDBJ whole genome shotgun (WGS) entry which is preliminary data.</text>
</comment>
<dbReference type="AlphaFoldDB" id="A0A3E3DI28"/>
<evidence type="ECO:0000313" key="2">
    <source>
        <dbReference type="EMBL" id="RGD68656.1"/>
    </source>
</evidence>
<evidence type="ECO:0000313" key="3">
    <source>
        <dbReference type="Proteomes" id="UP000261023"/>
    </source>
</evidence>
<reference evidence="2 3" key="1">
    <citation type="submission" date="2018-08" db="EMBL/GenBank/DDBJ databases">
        <title>A genome reference for cultivated species of the human gut microbiota.</title>
        <authorList>
            <person name="Zou Y."/>
            <person name="Xue W."/>
            <person name="Luo G."/>
        </authorList>
    </citation>
    <scope>NUCLEOTIDE SEQUENCE [LARGE SCALE GENOMIC DNA]</scope>
    <source>
        <strain evidence="2 3">AF19-13AC</strain>
    </source>
</reference>